<evidence type="ECO:0000313" key="2">
    <source>
        <dbReference type="Proteomes" id="UP000745859"/>
    </source>
</evidence>
<protein>
    <submittedName>
        <fullName evidence="1">Uncharacterized protein (DUF1800 family)</fullName>
    </submittedName>
</protein>
<evidence type="ECO:0000313" key="1">
    <source>
        <dbReference type="EMBL" id="NIJ44530.1"/>
    </source>
</evidence>
<organism evidence="1 2">
    <name type="scientific">Wenyingzhuangia heitensis</name>
    <dbReference type="NCBI Taxonomy" id="1487859"/>
    <lineage>
        <taxon>Bacteria</taxon>
        <taxon>Pseudomonadati</taxon>
        <taxon>Bacteroidota</taxon>
        <taxon>Flavobacteriia</taxon>
        <taxon>Flavobacteriales</taxon>
        <taxon>Flavobacteriaceae</taxon>
        <taxon>Wenyingzhuangia</taxon>
    </lineage>
</organism>
<sequence length="456" mass="53679">MKNHHLIHLYNRVGFGILPKEVQKLNKLSTEENVKLLFKKSKKRKSIKVDVSSIEKVGLSIEDKNERRKLQQKENRRLLNKLNVKWFDQLYTSETLLHDKMRLFWANHFVCSSNSTIQTIEYLSVIEKHALGNFKDFVVAISKNPMMIRYLNNQQNKKKHPNENYARELMELFTLGVGNYTEKDIKESARAFTGWFSSKNGFTFKSKFHDFESKTFLGKTGDFDGTDIINIILEQEQCSLFISEKIYKEFVNPKPNQKHIKKMAKVFRKNYEIADLMKFVLTADWFYDDENIGVKIKSPVELLVSIHNVIPYEFKRERYFQYLQFNLGQKLLYPPNVAGWPGDKQWIDANTIMLRLKLASSIAQQKQIELEPESAFEDDFETINKRKKNKAYFIFTTLDWQAFDYKTIGTKNKDWQDALLGTKLNKQTQEIINPLINNSTKDFCIAIMSIPEYQMC</sequence>
<dbReference type="EMBL" id="JAASQL010000001">
    <property type="protein sequence ID" value="NIJ44530.1"/>
    <property type="molecule type" value="Genomic_DNA"/>
</dbReference>
<proteinExistence type="predicted"/>
<dbReference type="Proteomes" id="UP000745859">
    <property type="component" value="Unassembled WGS sequence"/>
</dbReference>
<name>A0ABX0U9Q5_9FLAO</name>
<dbReference type="RefSeq" id="WP_167184693.1">
    <property type="nucleotide sequence ID" value="NZ_JAASQL010000001.1"/>
</dbReference>
<reference evidence="1 2" key="1">
    <citation type="submission" date="2020-03" db="EMBL/GenBank/DDBJ databases">
        <title>Genomic Encyclopedia of Type Strains, Phase IV (KMG-IV): sequencing the most valuable type-strain genomes for metagenomic binning, comparative biology and taxonomic classification.</title>
        <authorList>
            <person name="Goeker M."/>
        </authorList>
    </citation>
    <scope>NUCLEOTIDE SEQUENCE [LARGE SCALE GENOMIC DNA]</scope>
    <source>
        <strain evidence="1 2">DSM 101599</strain>
    </source>
</reference>
<keyword evidence="2" id="KW-1185">Reference proteome</keyword>
<comment type="caution">
    <text evidence="1">The sequence shown here is derived from an EMBL/GenBank/DDBJ whole genome shotgun (WGS) entry which is preliminary data.</text>
</comment>
<dbReference type="Pfam" id="PF08811">
    <property type="entry name" value="DUF1800"/>
    <property type="match status" value="1"/>
</dbReference>
<gene>
    <name evidence="1" type="ORF">FHR24_000969</name>
</gene>
<dbReference type="InterPro" id="IPR014917">
    <property type="entry name" value="DUF1800"/>
</dbReference>
<accession>A0ABX0U9Q5</accession>